<dbReference type="GO" id="GO:0030286">
    <property type="term" value="C:dynein complex"/>
    <property type="evidence" value="ECO:0007669"/>
    <property type="project" value="InterPro"/>
</dbReference>
<dbReference type="Proteomes" id="UP001233172">
    <property type="component" value="Unassembled WGS sequence"/>
</dbReference>
<name>A0AAD8BDL4_BIOPF</name>
<feature type="domain" description="Dynein heavy chain AAA module D4" evidence="2">
    <location>
        <begin position="2"/>
        <end position="54"/>
    </location>
</feature>
<comment type="caution">
    <text evidence="3">The sequence shown here is derived from an EMBL/GenBank/DDBJ whole genome shotgun (WGS) entry which is preliminary data.</text>
</comment>
<dbReference type="InterPro" id="IPR026983">
    <property type="entry name" value="DHC"/>
</dbReference>
<dbReference type="EMBL" id="JASAOG010000099">
    <property type="protein sequence ID" value="KAK0051924.1"/>
    <property type="molecule type" value="Genomic_DNA"/>
</dbReference>
<dbReference type="PANTHER" id="PTHR46961">
    <property type="entry name" value="DYNEIN HEAVY CHAIN 1, AXONEMAL-LIKE PROTEIN"/>
    <property type="match status" value="1"/>
</dbReference>
<evidence type="ECO:0000313" key="3">
    <source>
        <dbReference type="EMBL" id="KAK0051924.1"/>
    </source>
</evidence>
<dbReference type="GO" id="GO:0051959">
    <property type="term" value="F:dynein light intermediate chain binding"/>
    <property type="evidence" value="ECO:0007669"/>
    <property type="project" value="InterPro"/>
</dbReference>
<reference evidence="3" key="2">
    <citation type="submission" date="2023-04" db="EMBL/GenBank/DDBJ databases">
        <authorList>
            <person name="Bu L."/>
            <person name="Lu L."/>
            <person name="Laidemitt M.R."/>
            <person name="Zhang S.M."/>
            <person name="Mutuku M."/>
            <person name="Mkoji G."/>
            <person name="Steinauer M."/>
            <person name="Loker E.S."/>
        </authorList>
    </citation>
    <scope>NUCLEOTIDE SEQUENCE</scope>
    <source>
        <strain evidence="3">KasaAsao</strain>
        <tissue evidence="3">Whole Snail</tissue>
    </source>
</reference>
<dbReference type="AlphaFoldDB" id="A0AAD8BDL4"/>
<sequence length="54" mass="5928">FVLKQAGGKGIPTTFLITDSQIKSERFLEDIDALLNSGEVPNLFASDEKAEIME</sequence>
<evidence type="ECO:0000313" key="4">
    <source>
        <dbReference type="Proteomes" id="UP001233172"/>
    </source>
</evidence>
<protein>
    <submittedName>
        <fullName evidence="3">Dynein heavy chain 12 axonemal</fullName>
    </submittedName>
</protein>
<dbReference type="Pfam" id="PF12780">
    <property type="entry name" value="AAA_8"/>
    <property type="match status" value="1"/>
</dbReference>
<evidence type="ECO:0000256" key="1">
    <source>
        <dbReference type="ARBA" id="ARBA00008887"/>
    </source>
</evidence>
<comment type="similarity">
    <text evidence="1">Belongs to the dynein heavy chain family.</text>
</comment>
<proteinExistence type="inferred from homology"/>
<dbReference type="InterPro" id="IPR027417">
    <property type="entry name" value="P-loop_NTPase"/>
</dbReference>
<reference evidence="3" key="1">
    <citation type="journal article" date="2023" name="PLoS Negl. Trop. Dis.">
        <title>A genome sequence for Biomphalaria pfeifferi, the major vector snail for the human-infecting parasite Schistosoma mansoni.</title>
        <authorList>
            <person name="Bu L."/>
            <person name="Lu L."/>
            <person name="Laidemitt M.R."/>
            <person name="Zhang S.M."/>
            <person name="Mutuku M."/>
            <person name="Mkoji G."/>
            <person name="Steinauer M."/>
            <person name="Loker E.S."/>
        </authorList>
    </citation>
    <scope>NUCLEOTIDE SEQUENCE</scope>
    <source>
        <strain evidence="3">KasaAsao</strain>
    </source>
</reference>
<accession>A0AAD8BDL4</accession>
<gene>
    <name evidence="3" type="ORF">Bpfe_018694</name>
</gene>
<dbReference type="GO" id="GO:0045505">
    <property type="term" value="F:dynein intermediate chain binding"/>
    <property type="evidence" value="ECO:0007669"/>
    <property type="project" value="InterPro"/>
</dbReference>
<keyword evidence="4" id="KW-1185">Reference proteome</keyword>
<dbReference type="PANTHER" id="PTHR46961:SF17">
    <property type="entry name" value="AAA+ ATPASE DOMAIN-CONTAINING PROTEIN"/>
    <property type="match status" value="1"/>
</dbReference>
<feature type="non-terminal residue" evidence="3">
    <location>
        <position position="1"/>
    </location>
</feature>
<dbReference type="Gene3D" id="3.40.50.300">
    <property type="entry name" value="P-loop containing nucleotide triphosphate hydrolases"/>
    <property type="match status" value="1"/>
</dbReference>
<feature type="non-terminal residue" evidence="3">
    <location>
        <position position="54"/>
    </location>
</feature>
<evidence type="ECO:0000259" key="2">
    <source>
        <dbReference type="Pfam" id="PF12780"/>
    </source>
</evidence>
<dbReference type="InterPro" id="IPR024317">
    <property type="entry name" value="Dynein_heavy_chain_D4_dom"/>
</dbReference>
<organism evidence="3 4">
    <name type="scientific">Biomphalaria pfeifferi</name>
    <name type="common">Bloodfluke planorb</name>
    <name type="synonym">Freshwater snail</name>
    <dbReference type="NCBI Taxonomy" id="112525"/>
    <lineage>
        <taxon>Eukaryota</taxon>
        <taxon>Metazoa</taxon>
        <taxon>Spiralia</taxon>
        <taxon>Lophotrochozoa</taxon>
        <taxon>Mollusca</taxon>
        <taxon>Gastropoda</taxon>
        <taxon>Heterobranchia</taxon>
        <taxon>Euthyneura</taxon>
        <taxon>Panpulmonata</taxon>
        <taxon>Hygrophila</taxon>
        <taxon>Lymnaeoidea</taxon>
        <taxon>Planorbidae</taxon>
        <taxon>Biomphalaria</taxon>
    </lineage>
</organism>
<dbReference type="GO" id="GO:0007018">
    <property type="term" value="P:microtubule-based movement"/>
    <property type="evidence" value="ECO:0007669"/>
    <property type="project" value="InterPro"/>
</dbReference>